<keyword evidence="3" id="KW-1185">Reference proteome</keyword>
<dbReference type="Xenbase" id="XB-GENE-17331238">
    <property type="gene designation" value="fbxo15.S"/>
</dbReference>
<dbReference type="GeneID" id="108695225"/>
<gene>
    <name evidence="4 5" type="primary">fbxo15.S</name>
</gene>
<name>A0A1L8FSI5_XENLA</name>
<dbReference type="Bgee" id="108695225">
    <property type="expression patterns" value="Expressed in testis and 11 other cell types or tissues"/>
</dbReference>
<dbReference type="CTD" id="108695225"/>
<dbReference type="PANTHER" id="PTHR46731:SF1">
    <property type="entry name" value="F-BOX ONLY PROTEIN 15"/>
    <property type="match status" value="1"/>
</dbReference>
<accession>A0A1L8FSI5</accession>
<dbReference type="OMA" id="YIMEHID"/>
<dbReference type="KEGG" id="xla:108695225"/>
<evidence type="ECO:0000313" key="3">
    <source>
        <dbReference type="Proteomes" id="UP000186698"/>
    </source>
</evidence>
<evidence type="ECO:0000313" key="4">
    <source>
        <dbReference type="RefSeq" id="XP_018079088.1"/>
    </source>
</evidence>
<protein>
    <submittedName>
        <fullName evidence="4">F-box only protein 15 isoform X1</fullName>
    </submittedName>
</protein>
<dbReference type="RefSeq" id="XP_018079088.1">
    <property type="nucleotide sequence ID" value="XM_018223599.2"/>
</dbReference>
<evidence type="ECO:0000313" key="5">
    <source>
        <dbReference type="Xenbase" id="XB-GENE-17331238"/>
    </source>
</evidence>
<dbReference type="PANTHER" id="PTHR46731">
    <property type="entry name" value="F-BOX ONLY PROTEIN 15"/>
    <property type="match status" value="1"/>
</dbReference>
<feature type="domain" description="F-box" evidence="2">
    <location>
        <begin position="99"/>
        <end position="139"/>
    </location>
</feature>
<sequence length="534" mass="61396">MTKIPESAQCLVSNSNQKRRQSDFFVIMATGRGLFNKQFSDHLKKQKPEVVIPALHRVPPNPTHSRAKQEKSKDNSTISPQRKNNTKSHHSEKSYIETIPPELWLKIFSHLDPVSLLSVGSVNRYFYKLSKDNLIWYAVFTSYTPMRSYSWKPKTVAAVQLQLSATDLNDKEPGYWKNIFMSQMITHRKKRIQQILHSVKSISGVPANIEKAVKLSGLTWAVTFKDTSGKETVMKQMDICFSHTSLSVVWCGLVWPCIKSLTTVQVHGVTPMIFDKYISPSKKWPNRLSLIAEYDLRSLMESCEYIGQDKYVKLLHLKPGLLLALWKKSFEIAFVIATLHYHQLLELSTLGSADNIYTFPPHAPVLDDIDPNYGLHGYQLHIDMHSGLRTYLCGTYRSLFCRKEYIKDGFLRLSVIALKNSKQHAPVVGNIGFSWKTQTFEGNIQNSLIMDALVLDETEKPFWCFSAPVSLHTSKASETLYDFMGESFFIRYQDSIGRINIELVWVKESEEYYIVNMVLFLSTEKVNRWFGTNY</sequence>
<feature type="region of interest" description="Disordered" evidence="1">
    <location>
        <begin position="52"/>
        <end position="93"/>
    </location>
</feature>
<dbReference type="Pfam" id="PF12937">
    <property type="entry name" value="F-box-like"/>
    <property type="match status" value="1"/>
</dbReference>
<dbReference type="SUPFAM" id="SSF81383">
    <property type="entry name" value="F-box domain"/>
    <property type="match status" value="1"/>
</dbReference>
<dbReference type="Gene3D" id="1.20.1280.50">
    <property type="match status" value="1"/>
</dbReference>
<dbReference type="STRING" id="8355.A0A1L8FSI5"/>
<dbReference type="Proteomes" id="UP000186698">
    <property type="component" value="Chromosome 6S"/>
</dbReference>
<reference evidence="4" key="1">
    <citation type="submission" date="2025-08" db="UniProtKB">
        <authorList>
            <consortium name="RefSeq"/>
        </authorList>
    </citation>
    <scope>IDENTIFICATION</scope>
    <source>
        <strain evidence="4">J_2021</strain>
        <tissue evidence="4">Erythrocytes</tissue>
    </source>
</reference>
<dbReference type="InterPro" id="IPR036047">
    <property type="entry name" value="F-box-like_dom_sf"/>
</dbReference>
<evidence type="ECO:0000259" key="2">
    <source>
        <dbReference type="SMART" id="SM00256"/>
    </source>
</evidence>
<evidence type="ECO:0000256" key="1">
    <source>
        <dbReference type="SAM" id="MobiDB-lite"/>
    </source>
</evidence>
<dbReference type="GO" id="GO:0019005">
    <property type="term" value="C:SCF ubiquitin ligase complex"/>
    <property type="evidence" value="ECO:0000318"/>
    <property type="project" value="GO_Central"/>
</dbReference>
<organism evidence="3 4">
    <name type="scientific">Xenopus laevis</name>
    <name type="common">African clawed frog</name>
    <dbReference type="NCBI Taxonomy" id="8355"/>
    <lineage>
        <taxon>Eukaryota</taxon>
        <taxon>Metazoa</taxon>
        <taxon>Chordata</taxon>
        <taxon>Craniata</taxon>
        <taxon>Vertebrata</taxon>
        <taxon>Euteleostomi</taxon>
        <taxon>Amphibia</taxon>
        <taxon>Batrachia</taxon>
        <taxon>Anura</taxon>
        <taxon>Pipoidea</taxon>
        <taxon>Pipidae</taxon>
        <taxon>Xenopodinae</taxon>
        <taxon>Xenopus</taxon>
        <taxon>Xenopus</taxon>
    </lineage>
</organism>
<dbReference type="OrthoDB" id="3219396at2759"/>
<proteinExistence type="predicted"/>
<dbReference type="AlphaFoldDB" id="A0A1L8FSI5"/>
<dbReference type="SMART" id="SM00256">
    <property type="entry name" value="FBOX"/>
    <property type="match status" value="1"/>
</dbReference>
<dbReference type="AGR" id="Xenbase:XB-GENE-17331238"/>
<dbReference type="InterPro" id="IPR001810">
    <property type="entry name" value="F-box_dom"/>
</dbReference>
<dbReference type="PaxDb" id="8355-A0A1L8FSI5"/>